<keyword evidence="5" id="KW-0472">Membrane</keyword>
<reference evidence="8 9" key="1">
    <citation type="submission" date="2021-06" db="EMBL/GenBank/DDBJ databases">
        <title>Gemonas diversity in paddy soil.</title>
        <authorList>
            <person name="Liu G."/>
        </authorList>
    </citation>
    <scope>NUCLEOTIDE SEQUENCE [LARGE SCALE GENOMIC DNA]</scope>
    <source>
        <strain evidence="8 9">RG2</strain>
    </source>
</reference>
<accession>A0ABX8LIX6</accession>
<organism evidence="8 9">
    <name type="scientific">Geomonas subterranea</name>
    <dbReference type="NCBI Taxonomy" id="2847989"/>
    <lineage>
        <taxon>Bacteria</taxon>
        <taxon>Pseudomonadati</taxon>
        <taxon>Thermodesulfobacteriota</taxon>
        <taxon>Desulfuromonadia</taxon>
        <taxon>Geobacterales</taxon>
        <taxon>Geobacteraceae</taxon>
        <taxon>Geomonas</taxon>
    </lineage>
</organism>
<dbReference type="PANTHER" id="PTHR32089">
    <property type="entry name" value="METHYL-ACCEPTING CHEMOTAXIS PROTEIN MCPB"/>
    <property type="match status" value="1"/>
</dbReference>
<dbReference type="Pfam" id="PF00672">
    <property type="entry name" value="HAMP"/>
    <property type="match status" value="1"/>
</dbReference>
<feature type="domain" description="HAMP" evidence="7">
    <location>
        <begin position="211"/>
        <end position="261"/>
    </location>
</feature>
<keyword evidence="1 3" id="KW-0807">Transducer</keyword>
<evidence type="ECO:0000259" key="7">
    <source>
        <dbReference type="PROSITE" id="PS50885"/>
    </source>
</evidence>
<dbReference type="Pfam" id="PF00015">
    <property type="entry name" value="MCPsignal"/>
    <property type="match status" value="1"/>
</dbReference>
<proteinExistence type="inferred from homology"/>
<dbReference type="Proteomes" id="UP000683559">
    <property type="component" value="Chromosome"/>
</dbReference>
<feature type="transmembrane region" description="Helical" evidence="5">
    <location>
        <begin position="12"/>
        <end position="33"/>
    </location>
</feature>
<dbReference type="InterPro" id="IPR003660">
    <property type="entry name" value="HAMP_dom"/>
</dbReference>
<keyword evidence="4" id="KW-0175">Coiled coil</keyword>
<gene>
    <name evidence="8" type="ORF">KP001_04995</name>
</gene>
<dbReference type="InterPro" id="IPR024478">
    <property type="entry name" value="HlyB_4HB_MCP"/>
</dbReference>
<dbReference type="SMART" id="SM00304">
    <property type="entry name" value="HAMP"/>
    <property type="match status" value="1"/>
</dbReference>
<dbReference type="SMART" id="SM00283">
    <property type="entry name" value="MA"/>
    <property type="match status" value="1"/>
</dbReference>
<feature type="transmembrane region" description="Helical" evidence="5">
    <location>
        <begin position="187"/>
        <end position="207"/>
    </location>
</feature>
<comment type="similarity">
    <text evidence="2">Belongs to the methyl-accepting chemotaxis (MCP) protein family.</text>
</comment>
<dbReference type="PANTHER" id="PTHR32089:SF112">
    <property type="entry name" value="LYSOZYME-LIKE PROTEIN-RELATED"/>
    <property type="match status" value="1"/>
</dbReference>
<sequence>MRTNWNLRVKLLVGFGITSAVSLILAMTAFYGMSTVDRSARSLADRQIGQMRTIAEISSANAGARQRLAEAMATGGLAAARVELNAGAASEKAVTDQIGKLTATLATDKEKALYQALTAKLAAGQSARGRALRLASQGDKEQALQALREVQARRGEIQEALTQLSAAFAGQASAGAQAPGTARSAKMAIIVLLLASLGSAFAAAFWLDGCVTRPMQLAVATAGRIAQRDLTAKVTGEDSAETGRLMTAIGSMLQHLRDVVTRTSDIASGIAASSSLLQRSSEQMASGAEQVACQAQTVATASEQMSATSNEIALNCHEAARNSKQASSAAETGAQVVAQTVEVMNRIADRVNATSRTVESLGERSDQIGAIVGTIEDIADQTNLLALNAAIEAARAGEQGRGFAVVADEVRALAERTTKATREIGEMIKAIQGETKGAVLAMEEGVREVQQGTQEAAKSGAALQEILDQINAVSMQVNQIATAAEEQTATISEITGNITRISEVVQLTVQGSHDSSMAAAELASLSDDLGTLVTQFKVA</sequence>
<feature type="coiled-coil region" evidence="4">
    <location>
        <begin position="140"/>
        <end position="167"/>
    </location>
</feature>
<evidence type="ECO:0000313" key="8">
    <source>
        <dbReference type="EMBL" id="QXE91897.1"/>
    </source>
</evidence>
<dbReference type="PROSITE" id="PS50885">
    <property type="entry name" value="HAMP"/>
    <property type="match status" value="1"/>
</dbReference>
<evidence type="ECO:0000259" key="6">
    <source>
        <dbReference type="PROSITE" id="PS50111"/>
    </source>
</evidence>
<keyword evidence="9" id="KW-1185">Reference proteome</keyword>
<dbReference type="EMBL" id="CP077683">
    <property type="protein sequence ID" value="QXE91897.1"/>
    <property type="molecule type" value="Genomic_DNA"/>
</dbReference>
<dbReference type="PROSITE" id="PS50111">
    <property type="entry name" value="CHEMOTAXIS_TRANSDUC_2"/>
    <property type="match status" value="1"/>
</dbReference>
<dbReference type="InterPro" id="IPR004089">
    <property type="entry name" value="MCPsignal_dom"/>
</dbReference>
<evidence type="ECO:0000256" key="4">
    <source>
        <dbReference type="SAM" id="Coils"/>
    </source>
</evidence>
<dbReference type="CDD" id="cd11386">
    <property type="entry name" value="MCP_signal"/>
    <property type="match status" value="1"/>
</dbReference>
<keyword evidence="5" id="KW-0812">Transmembrane</keyword>
<protein>
    <submittedName>
        <fullName evidence="8">Methyl-accepting chemotaxis protein</fullName>
    </submittedName>
</protein>
<feature type="domain" description="Methyl-accepting transducer" evidence="6">
    <location>
        <begin position="266"/>
        <end position="502"/>
    </location>
</feature>
<keyword evidence="5" id="KW-1133">Transmembrane helix</keyword>
<name>A0ABX8LIX6_9BACT</name>
<dbReference type="RefSeq" id="WP_217288465.1">
    <property type="nucleotide sequence ID" value="NZ_CP077683.1"/>
</dbReference>
<evidence type="ECO:0000256" key="3">
    <source>
        <dbReference type="PROSITE-ProRule" id="PRU00284"/>
    </source>
</evidence>
<evidence type="ECO:0000256" key="5">
    <source>
        <dbReference type="SAM" id="Phobius"/>
    </source>
</evidence>
<dbReference type="Pfam" id="PF12729">
    <property type="entry name" value="4HB_MCP_1"/>
    <property type="match status" value="1"/>
</dbReference>
<evidence type="ECO:0000256" key="2">
    <source>
        <dbReference type="ARBA" id="ARBA00029447"/>
    </source>
</evidence>
<evidence type="ECO:0000313" key="9">
    <source>
        <dbReference type="Proteomes" id="UP000683559"/>
    </source>
</evidence>
<evidence type="ECO:0000256" key="1">
    <source>
        <dbReference type="ARBA" id="ARBA00023224"/>
    </source>
</evidence>